<evidence type="ECO:0000313" key="2">
    <source>
        <dbReference type="EMBL" id="KAK3252881.1"/>
    </source>
</evidence>
<evidence type="ECO:0000313" key="3">
    <source>
        <dbReference type="Proteomes" id="UP001190700"/>
    </source>
</evidence>
<dbReference type="AlphaFoldDB" id="A0AAE0CD93"/>
<evidence type="ECO:0000256" key="1">
    <source>
        <dbReference type="SAM" id="MobiDB-lite"/>
    </source>
</evidence>
<feature type="compositionally biased region" description="Basic and acidic residues" evidence="1">
    <location>
        <begin position="203"/>
        <end position="221"/>
    </location>
</feature>
<feature type="compositionally biased region" description="Acidic residues" evidence="1">
    <location>
        <begin position="247"/>
        <end position="267"/>
    </location>
</feature>
<dbReference type="Proteomes" id="UP001190700">
    <property type="component" value="Unassembled WGS sequence"/>
</dbReference>
<gene>
    <name evidence="2" type="ORF">CYMTET_37842</name>
</gene>
<comment type="caution">
    <text evidence="2">The sequence shown here is derived from an EMBL/GenBank/DDBJ whole genome shotgun (WGS) entry which is preliminary data.</text>
</comment>
<reference evidence="2 3" key="1">
    <citation type="journal article" date="2015" name="Genome Biol. Evol.">
        <title>Comparative Genomics of a Bacterivorous Green Alga Reveals Evolutionary Causalities and Consequences of Phago-Mixotrophic Mode of Nutrition.</title>
        <authorList>
            <person name="Burns J.A."/>
            <person name="Paasch A."/>
            <person name="Narechania A."/>
            <person name="Kim E."/>
        </authorList>
    </citation>
    <scope>NUCLEOTIDE SEQUENCE [LARGE SCALE GENOMIC DNA]</scope>
    <source>
        <strain evidence="2 3">PLY_AMNH</strain>
    </source>
</reference>
<sequence>MDELSATHAPATLYCFNTVCVQMGDRTRILDQYHLSVRSKSVTPIPEEFASSLLDYDNDRFELCYGVVEGVPGGSSVNIAKGGNIPKDVVEVLLKFGVKPSPHDENDEAGDHHDRILAMHEQSITKLLALPSNSEKKINKTELQHDGKSIMEAGILVWLPVSNVKLSKNASKVFAGMKVQSAKEASERSTASHAAKEARKKAAKEMLGKAKRKADGGDEAAKKKRKKGKAAVTEEAEQAEQAGEAGEVVEDMELEASGDGGDGDENGDGPSDGNGEDETSDEDAQDEEGAQAGKDSGDDE</sequence>
<accession>A0AAE0CD93</accession>
<keyword evidence="3" id="KW-1185">Reference proteome</keyword>
<feature type="compositionally biased region" description="Acidic residues" evidence="1">
    <location>
        <begin position="274"/>
        <end position="289"/>
    </location>
</feature>
<feature type="region of interest" description="Disordered" evidence="1">
    <location>
        <begin position="181"/>
        <end position="300"/>
    </location>
</feature>
<dbReference type="EMBL" id="LGRX02025112">
    <property type="protein sequence ID" value="KAK3252881.1"/>
    <property type="molecule type" value="Genomic_DNA"/>
</dbReference>
<proteinExistence type="predicted"/>
<name>A0AAE0CD93_9CHLO</name>
<organism evidence="2 3">
    <name type="scientific">Cymbomonas tetramitiformis</name>
    <dbReference type="NCBI Taxonomy" id="36881"/>
    <lineage>
        <taxon>Eukaryota</taxon>
        <taxon>Viridiplantae</taxon>
        <taxon>Chlorophyta</taxon>
        <taxon>Pyramimonadophyceae</taxon>
        <taxon>Pyramimonadales</taxon>
        <taxon>Pyramimonadaceae</taxon>
        <taxon>Cymbomonas</taxon>
    </lineage>
</organism>
<protein>
    <submittedName>
        <fullName evidence="2">Uncharacterized protein</fullName>
    </submittedName>
</protein>